<dbReference type="GeneID" id="805237"/>
<reference evidence="4" key="3">
    <citation type="journal article" date="2002" name="Curr. Biol.">
        <title>The closest unicellular relatives of animals.</title>
        <authorList>
            <person name="Lang B.F."/>
            <person name="O'Kelly C."/>
            <person name="Nerad T."/>
            <person name="Gray M.W."/>
            <person name="Burger G."/>
        </authorList>
    </citation>
    <scope>NUCLEOTIDE SEQUENCE</scope>
    <source>
        <strain evidence="4">ATCC 50154</strain>
    </source>
</reference>
<dbReference type="Pfam" id="PF00203">
    <property type="entry name" value="Ribosomal_S19"/>
    <property type="match status" value="1"/>
</dbReference>
<protein>
    <submittedName>
        <fullName evidence="4">Ribosomal protein S19</fullName>
    </submittedName>
</protein>
<comment type="similarity">
    <text evidence="1">Belongs to the universal ribosomal protein uS19 family.</text>
</comment>
<geneLocation type="mitochondrion" evidence="4"/>
<evidence type="ECO:0000313" key="4">
    <source>
        <dbReference type="EMBL" id="AAN28350.1"/>
    </source>
</evidence>
<dbReference type="SUPFAM" id="SSF54570">
    <property type="entry name" value="Ribosomal protein S19"/>
    <property type="match status" value="1"/>
</dbReference>
<proteinExistence type="inferred from homology"/>
<evidence type="ECO:0000256" key="2">
    <source>
        <dbReference type="ARBA" id="ARBA00022980"/>
    </source>
</evidence>
<reference evidence="4" key="1">
    <citation type="journal article" date="2000" name="Trends Biochem. Sci.">
        <title>A novel motif for identifying rps3 homologs in fungal mitochondrial genomes.</title>
        <authorList>
            <person name="Bullerwell C.E."/>
            <person name="Burger G."/>
            <person name="Lang B.F."/>
        </authorList>
    </citation>
    <scope>NUCLEOTIDE SEQUENCE</scope>
    <source>
        <strain evidence="4">ATCC 50154</strain>
    </source>
</reference>
<accession>Q8HIT4</accession>
<keyword evidence="4" id="KW-0496">Mitochondrion</keyword>
<evidence type="ECO:0000256" key="3">
    <source>
        <dbReference type="ARBA" id="ARBA00023274"/>
    </source>
</evidence>
<dbReference type="GO" id="GO:0003735">
    <property type="term" value="F:structural constituent of ribosome"/>
    <property type="evidence" value="ECO:0007669"/>
    <property type="project" value="InterPro"/>
</dbReference>
<dbReference type="EMBL" id="AF538053">
    <property type="protein sequence ID" value="AAN28350.1"/>
    <property type="molecule type" value="Genomic_DNA"/>
</dbReference>
<name>Q8HIT4_MONBE</name>
<keyword evidence="2 4" id="KW-0689">Ribosomal protein</keyword>
<dbReference type="GO" id="GO:0006412">
    <property type="term" value="P:translation"/>
    <property type="evidence" value="ECO:0007669"/>
    <property type="project" value="InterPro"/>
</dbReference>
<dbReference type="Gene3D" id="3.30.860.10">
    <property type="entry name" value="30s Ribosomal Protein S19, Chain A"/>
    <property type="match status" value="1"/>
</dbReference>
<evidence type="ECO:0000256" key="1">
    <source>
        <dbReference type="ARBA" id="ARBA00007345"/>
    </source>
</evidence>
<dbReference type="GO" id="GO:0005840">
    <property type="term" value="C:ribosome"/>
    <property type="evidence" value="ECO:0007669"/>
    <property type="project" value="UniProtKB-KW"/>
</dbReference>
<organism evidence="4">
    <name type="scientific">Monosiga brevicollis</name>
    <name type="common">Choanoflagellate</name>
    <dbReference type="NCBI Taxonomy" id="81824"/>
    <lineage>
        <taxon>Eukaryota</taxon>
        <taxon>Choanoflagellata</taxon>
        <taxon>Craspedida</taxon>
        <taxon>Salpingoecidae</taxon>
        <taxon>Monosiga</taxon>
    </lineage>
</organism>
<reference evidence="4" key="2">
    <citation type="submission" date="2000-06" db="EMBL/GenBank/DDBJ databases">
        <authorList>
            <person name="Lang F.B."/>
            <person name="Bullerwell C."/>
        </authorList>
    </citation>
    <scope>NUCLEOTIDE SEQUENCE</scope>
    <source>
        <strain evidence="4">ATCC 50154</strain>
    </source>
</reference>
<dbReference type="AlphaFoldDB" id="Q8HIT4"/>
<keyword evidence="3" id="KW-0687">Ribonucleoprotein</keyword>
<dbReference type="InParanoid" id="Q8HIT4"/>
<sequence length="77" mass="8798">MSRAIWKGVWKSNFMSNKNTRNITITPEDVNKNINIETGNSKKSVKINVTIKHIGHKTGEFAVSKIPAVYKRKSKRK</sequence>
<dbReference type="GO" id="GO:1990904">
    <property type="term" value="C:ribonucleoprotein complex"/>
    <property type="evidence" value="ECO:0007669"/>
    <property type="project" value="UniProtKB-KW"/>
</dbReference>
<dbReference type="InterPro" id="IPR023575">
    <property type="entry name" value="Ribosomal_uS19_SF"/>
</dbReference>
<dbReference type="RefSeq" id="NP_696979.1">
    <property type="nucleotide sequence ID" value="NC_004309.1"/>
</dbReference>
<dbReference type="InterPro" id="IPR002222">
    <property type="entry name" value="Ribosomal_uS19"/>
</dbReference>
<gene>
    <name evidence="4" type="primary">rps19</name>
</gene>